<keyword evidence="1" id="KW-0880">Kelch repeat</keyword>
<dbReference type="SUPFAM" id="SSF117281">
    <property type="entry name" value="Kelch motif"/>
    <property type="match status" value="1"/>
</dbReference>
<accession>A0A6J1RD23</accession>
<evidence type="ECO:0000313" key="4">
    <source>
        <dbReference type="Proteomes" id="UP000504618"/>
    </source>
</evidence>
<evidence type="ECO:0000256" key="1">
    <source>
        <dbReference type="ARBA" id="ARBA00022441"/>
    </source>
</evidence>
<dbReference type="Pfam" id="PF00651">
    <property type="entry name" value="BTB"/>
    <property type="match status" value="1"/>
</dbReference>
<keyword evidence="4" id="KW-1185">Reference proteome</keyword>
<dbReference type="InterPro" id="IPR011333">
    <property type="entry name" value="SKP1/BTB/POZ_sf"/>
</dbReference>
<keyword evidence="2" id="KW-0677">Repeat</keyword>
<organism evidence="4 5">
    <name type="scientific">Temnothorax curvispinosus</name>
    <dbReference type="NCBI Taxonomy" id="300111"/>
    <lineage>
        <taxon>Eukaryota</taxon>
        <taxon>Metazoa</taxon>
        <taxon>Ecdysozoa</taxon>
        <taxon>Arthropoda</taxon>
        <taxon>Hexapoda</taxon>
        <taxon>Insecta</taxon>
        <taxon>Pterygota</taxon>
        <taxon>Neoptera</taxon>
        <taxon>Endopterygota</taxon>
        <taxon>Hymenoptera</taxon>
        <taxon>Apocrita</taxon>
        <taxon>Aculeata</taxon>
        <taxon>Formicoidea</taxon>
        <taxon>Formicidae</taxon>
        <taxon>Myrmicinae</taxon>
        <taxon>Temnothorax</taxon>
    </lineage>
</organism>
<gene>
    <name evidence="5" type="primary">LOC112466694</name>
</gene>
<dbReference type="AlphaFoldDB" id="A0A6J1RD23"/>
<dbReference type="Gene3D" id="2.120.10.80">
    <property type="entry name" value="Kelch-type beta propeller"/>
    <property type="match status" value="1"/>
</dbReference>
<dbReference type="InterPro" id="IPR000210">
    <property type="entry name" value="BTB/POZ_dom"/>
</dbReference>
<dbReference type="InterPro" id="IPR015915">
    <property type="entry name" value="Kelch-typ_b-propeller"/>
</dbReference>
<dbReference type="OrthoDB" id="10027872at2759"/>
<dbReference type="RefSeq" id="XP_024890690.1">
    <property type="nucleotide sequence ID" value="XM_025034922.1"/>
</dbReference>
<reference evidence="5" key="1">
    <citation type="submission" date="2025-08" db="UniProtKB">
        <authorList>
            <consortium name="RefSeq"/>
        </authorList>
    </citation>
    <scope>IDENTIFICATION</scope>
    <source>
        <tissue evidence="5">Whole body</tissue>
    </source>
</reference>
<proteinExistence type="predicted"/>
<sequence length="549" mass="63899">MENNSNESGKPRETVTLILKEMQFKVDKQKLIDKSKYFAALLSTNFLECGQTEHVINYDISPISLQDFIDWIHHDKIVFTSAVALSCDFKKLRYVLYLKFKRLNRLLILLELSVLFAADKLIKDVTDQLTRNFMSPRYAIKIWLLAQELNINVLRDLFLAVCLDRFDELPLDSICKLSRENFLKLIGNINVKATKSYLRKITHQWMNHHQGFTVSLENIKSKEAKILHGIASCEHNNREQYVHCWDGNNFFELTSFEYPPEIIKRCSRLGRTLEGMQITARRYDLYLCGGEYGIGSGKMNKNIWRYSLISKRWFRETEMPVERRHMIVVCLKNKLLLVGGVGRDKQKLKTVDIYNIHTGDFNCFIDIYFPDENVWKVEYSEIFVSEPSADVPVLTLQTMPCYIDIVDREKLVLRTITDTCNMEGCNHIMKTLPCSINRGRNQKAFFALRPLSPFFREYGEPTALLCMDHVIRDSSPLHLHSIPIRDPKKFSSLILTKNSESFTKKRHVNWLPHRSLPSCKQQAIPHPVCTVSRSAEDQVESARSQESRE</sequence>
<name>A0A6J1RD23_9HYME</name>
<evidence type="ECO:0000256" key="2">
    <source>
        <dbReference type="ARBA" id="ARBA00022737"/>
    </source>
</evidence>
<dbReference type="GeneID" id="112466694"/>
<dbReference type="Proteomes" id="UP000504618">
    <property type="component" value="Unplaced"/>
</dbReference>
<protein>
    <submittedName>
        <fullName evidence="5">Uncharacterized protein LOC112466694</fullName>
    </submittedName>
</protein>
<dbReference type="PANTHER" id="PTHR45632">
    <property type="entry name" value="LD33804P"/>
    <property type="match status" value="1"/>
</dbReference>
<dbReference type="PROSITE" id="PS50097">
    <property type="entry name" value="BTB"/>
    <property type="match status" value="1"/>
</dbReference>
<feature type="domain" description="BTB" evidence="3">
    <location>
        <begin position="13"/>
        <end position="81"/>
    </location>
</feature>
<dbReference type="SUPFAM" id="SSF54695">
    <property type="entry name" value="POZ domain"/>
    <property type="match status" value="1"/>
</dbReference>
<evidence type="ECO:0000259" key="3">
    <source>
        <dbReference type="PROSITE" id="PS50097"/>
    </source>
</evidence>
<dbReference type="Gene3D" id="3.30.710.10">
    <property type="entry name" value="Potassium Channel Kv1.1, Chain A"/>
    <property type="match status" value="1"/>
</dbReference>
<evidence type="ECO:0000313" key="5">
    <source>
        <dbReference type="RefSeq" id="XP_024890690.1"/>
    </source>
</evidence>